<comment type="catalytic activity">
    <reaction evidence="6">
        <text>N-terminal N-formyl-L-methionyl-[peptide] + H2O = N-terminal L-methionyl-[peptide] + formate</text>
        <dbReference type="Rhea" id="RHEA:24420"/>
        <dbReference type="Rhea" id="RHEA-COMP:10639"/>
        <dbReference type="Rhea" id="RHEA-COMP:10640"/>
        <dbReference type="ChEBI" id="CHEBI:15377"/>
        <dbReference type="ChEBI" id="CHEBI:15740"/>
        <dbReference type="ChEBI" id="CHEBI:49298"/>
        <dbReference type="ChEBI" id="CHEBI:64731"/>
        <dbReference type="EC" id="3.5.1.88"/>
    </reaction>
</comment>
<dbReference type="PANTHER" id="PTHR10458:SF22">
    <property type="entry name" value="PEPTIDE DEFORMYLASE"/>
    <property type="match status" value="1"/>
</dbReference>
<dbReference type="PRINTS" id="PR01576">
    <property type="entry name" value="PDEFORMYLASE"/>
</dbReference>
<keyword evidence="4 6" id="KW-0648">Protein biosynthesis</keyword>
<feature type="active site" evidence="6">
    <location>
        <position position="148"/>
    </location>
</feature>
<comment type="similarity">
    <text evidence="1 6">Belongs to the polypeptide deformylase family.</text>
</comment>
<evidence type="ECO:0000313" key="7">
    <source>
        <dbReference type="EMBL" id="TCS69715.1"/>
    </source>
</evidence>
<dbReference type="NCBIfam" id="NF001159">
    <property type="entry name" value="PRK00150.1-3"/>
    <property type="match status" value="1"/>
</dbReference>
<evidence type="ECO:0000256" key="1">
    <source>
        <dbReference type="ARBA" id="ARBA00010759"/>
    </source>
</evidence>
<dbReference type="SUPFAM" id="SSF56420">
    <property type="entry name" value="Peptide deformylase"/>
    <property type="match status" value="1"/>
</dbReference>
<keyword evidence="8" id="KW-1185">Reference proteome</keyword>
<dbReference type="GO" id="GO:0006412">
    <property type="term" value="P:translation"/>
    <property type="evidence" value="ECO:0007669"/>
    <property type="project" value="UniProtKB-UniRule"/>
</dbReference>
<dbReference type="PIRSF" id="PIRSF004749">
    <property type="entry name" value="Pep_def"/>
    <property type="match status" value="1"/>
</dbReference>
<keyword evidence="2 6" id="KW-0479">Metal-binding</keyword>
<evidence type="ECO:0000256" key="2">
    <source>
        <dbReference type="ARBA" id="ARBA00022723"/>
    </source>
</evidence>
<dbReference type="HAMAP" id="MF_00163">
    <property type="entry name" value="Pep_deformylase"/>
    <property type="match status" value="1"/>
</dbReference>
<dbReference type="InterPro" id="IPR023635">
    <property type="entry name" value="Peptide_deformylase"/>
</dbReference>
<organism evidence="7 8">
    <name type="scientific">Sulfuritortus calidifontis</name>
    <dbReference type="NCBI Taxonomy" id="1914471"/>
    <lineage>
        <taxon>Bacteria</taxon>
        <taxon>Pseudomonadati</taxon>
        <taxon>Pseudomonadota</taxon>
        <taxon>Betaproteobacteria</taxon>
        <taxon>Nitrosomonadales</taxon>
        <taxon>Thiobacillaceae</taxon>
        <taxon>Sulfuritortus</taxon>
    </lineage>
</organism>
<accession>A0A4R3JRM3</accession>
<evidence type="ECO:0000313" key="8">
    <source>
        <dbReference type="Proteomes" id="UP000295135"/>
    </source>
</evidence>
<dbReference type="GO" id="GO:0042586">
    <property type="term" value="F:peptide deformylase activity"/>
    <property type="evidence" value="ECO:0007669"/>
    <property type="project" value="UniProtKB-UniRule"/>
</dbReference>
<proteinExistence type="inferred from homology"/>
<dbReference type="FunFam" id="3.90.45.10:FF:000001">
    <property type="entry name" value="Peptide deformylase"/>
    <property type="match status" value="1"/>
</dbReference>
<dbReference type="EC" id="3.5.1.88" evidence="6"/>
<dbReference type="AlphaFoldDB" id="A0A4R3JRM3"/>
<comment type="caution">
    <text evidence="7">The sequence shown here is derived from an EMBL/GenBank/DDBJ whole genome shotgun (WGS) entry which is preliminary data.</text>
</comment>
<dbReference type="EMBL" id="SLZY01000019">
    <property type="protein sequence ID" value="TCS69715.1"/>
    <property type="molecule type" value="Genomic_DNA"/>
</dbReference>
<gene>
    <name evidence="6" type="primary">def</name>
    <name evidence="7" type="ORF">EDC61_11913</name>
</gene>
<feature type="binding site" evidence="6">
    <location>
        <position position="105"/>
    </location>
    <ligand>
        <name>Fe cation</name>
        <dbReference type="ChEBI" id="CHEBI:24875"/>
    </ligand>
</feature>
<comment type="cofactor">
    <cofactor evidence="6">
        <name>Fe(2+)</name>
        <dbReference type="ChEBI" id="CHEBI:29033"/>
    </cofactor>
    <text evidence="6">Binds 1 Fe(2+) ion.</text>
</comment>
<evidence type="ECO:0000256" key="3">
    <source>
        <dbReference type="ARBA" id="ARBA00022801"/>
    </source>
</evidence>
<dbReference type="Pfam" id="PF01327">
    <property type="entry name" value="Pep_deformylase"/>
    <property type="match status" value="1"/>
</dbReference>
<dbReference type="InterPro" id="IPR036821">
    <property type="entry name" value="Peptide_deformylase_sf"/>
</dbReference>
<sequence>MEKARSRLPHGFKHMALLKILHYPDPRLHIVAKPVDKVDEHIRKLAADMAETMYAAPGIGLAATQVDHHIQMLVLDVSETHDQLMTFINPQIVEANGETVYEEGCLSVPGIYDEVKRAERIRVRALNLDGEEFELEADGLLAICIQHEIDHLKGKVFVEYLSRLKQDRIKQKLMKRAREAM</sequence>
<evidence type="ECO:0000256" key="6">
    <source>
        <dbReference type="HAMAP-Rule" id="MF_00163"/>
    </source>
</evidence>
<comment type="function">
    <text evidence="6">Removes the formyl group from the N-terminal Met of newly synthesized proteins. Requires at least a dipeptide for an efficient rate of reaction. N-terminal L-methionine is a prerequisite for activity but the enzyme has broad specificity at other positions.</text>
</comment>
<dbReference type="CDD" id="cd00487">
    <property type="entry name" value="Pep_deformylase"/>
    <property type="match status" value="1"/>
</dbReference>
<protein>
    <recommendedName>
        <fullName evidence="6">Peptide deformylase</fullName>
        <shortName evidence="6">PDF</shortName>
        <ecNumber evidence="6">3.5.1.88</ecNumber>
    </recommendedName>
    <alternativeName>
        <fullName evidence="6">Polypeptide deformylase</fullName>
    </alternativeName>
</protein>
<evidence type="ECO:0000256" key="4">
    <source>
        <dbReference type="ARBA" id="ARBA00022917"/>
    </source>
</evidence>
<name>A0A4R3JRM3_9PROT</name>
<dbReference type="NCBIfam" id="TIGR00079">
    <property type="entry name" value="pept_deformyl"/>
    <property type="match status" value="1"/>
</dbReference>
<reference evidence="7 8" key="1">
    <citation type="submission" date="2019-03" db="EMBL/GenBank/DDBJ databases">
        <title>Genomic Encyclopedia of Type Strains, Phase IV (KMG-IV): sequencing the most valuable type-strain genomes for metagenomic binning, comparative biology and taxonomic classification.</title>
        <authorList>
            <person name="Goeker M."/>
        </authorList>
    </citation>
    <scope>NUCLEOTIDE SEQUENCE [LARGE SCALE GENOMIC DNA]</scope>
    <source>
        <strain evidence="7 8">DSM 103923</strain>
    </source>
</reference>
<dbReference type="GO" id="GO:0046872">
    <property type="term" value="F:metal ion binding"/>
    <property type="evidence" value="ECO:0007669"/>
    <property type="project" value="UniProtKB-KW"/>
</dbReference>
<evidence type="ECO:0000256" key="5">
    <source>
        <dbReference type="ARBA" id="ARBA00023004"/>
    </source>
</evidence>
<keyword evidence="3 6" id="KW-0378">Hydrolase</keyword>
<dbReference type="Proteomes" id="UP000295135">
    <property type="component" value="Unassembled WGS sequence"/>
</dbReference>
<dbReference type="Gene3D" id="3.90.45.10">
    <property type="entry name" value="Peptide deformylase"/>
    <property type="match status" value="1"/>
</dbReference>
<feature type="binding site" evidence="6">
    <location>
        <position position="147"/>
    </location>
    <ligand>
        <name>Fe cation</name>
        <dbReference type="ChEBI" id="CHEBI:24875"/>
    </ligand>
</feature>
<feature type="binding site" evidence="6">
    <location>
        <position position="151"/>
    </location>
    <ligand>
        <name>Fe cation</name>
        <dbReference type="ChEBI" id="CHEBI:24875"/>
    </ligand>
</feature>
<keyword evidence="5 6" id="KW-0408">Iron</keyword>
<dbReference type="PANTHER" id="PTHR10458">
    <property type="entry name" value="PEPTIDE DEFORMYLASE"/>
    <property type="match status" value="1"/>
</dbReference>